<comment type="caution">
    <text evidence="9">The sequence shown here is derived from an EMBL/GenBank/DDBJ whole genome shotgun (WGS) entry which is preliminary data.</text>
</comment>
<dbReference type="InterPro" id="IPR050326">
    <property type="entry name" value="NAD_dep_DNA_ligaseB"/>
</dbReference>
<evidence type="ECO:0000259" key="7">
    <source>
        <dbReference type="Pfam" id="PF01068"/>
    </source>
</evidence>
<dbReference type="GO" id="GO:0006281">
    <property type="term" value="P:DNA repair"/>
    <property type="evidence" value="ECO:0007669"/>
    <property type="project" value="UniProtKB-KW"/>
</dbReference>
<evidence type="ECO:0000256" key="2">
    <source>
        <dbReference type="ARBA" id="ARBA00022598"/>
    </source>
</evidence>
<name>A0A9P6W060_RHOMI</name>
<dbReference type="PANTHER" id="PTHR47810">
    <property type="entry name" value="DNA LIGASE"/>
    <property type="match status" value="1"/>
</dbReference>
<dbReference type="SUPFAM" id="SSF50249">
    <property type="entry name" value="Nucleic acid-binding proteins"/>
    <property type="match status" value="1"/>
</dbReference>
<dbReference type="GO" id="GO:0006260">
    <property type="term" value="P:DNA replication"/>
    <property type="evidence" value="ECO:0007669"/>
    <property type="project" value="UniProtKB-KW"/>
</dbReference>
<accession>A0A9P6W060</accession>
<keyword evidence="4" id="KW-0227">DNA damage</keyword>
<evidence type="ECO:0000313" key="9">
    <source>
        <dbReference type="EMBL" id="KAG0660930.1"/>
    </source>
</evidence>
<evidence type="ECO:0000256" key="4">
    <source>
        <dbReference type="ARBA" id="ARBA00022763"/>
    </source>
</evidence>
<keyword evidence="2" id="KW-0436">Ligase</keyword>
<evidence type="ECO:0000256" key="6">
    <source>
        <dbReference type="SAM" id="MobiDB-lite"/>
    </source>
</evidence>
<evidence type="ECO:0000259" key="8">
    <source>
        <dbReference type="Pfam" id="PF14743"/>
    </source>
</evidence>
<dbReference type="InterPro" id="IPR012340">
    <property type="entry name" value="NA-bd_OB-fold"/>
</dbReference>
<organism evidence="9 10">
    <name type="scientific">Rhodotorula mucilaginosa</name>
    <name type="common">Yeast</name>
    <name type="synonym">Rhodotorula rubra</name>
    <dbReference type="NCBI Taxonomy" id="5537"/>
    <lineage>
        <taxon>Eukaryota</taxon>
        <taxon>Fungi</taxon>
        <taxon>Dikarya</taxon>
        <taxon>Basidiomycota</taxon>
        <taxon>Pucciniomycotina</taxon>
        <taxon>Microbotryomycetes</taxon>
        <taxon>Sporidiobolales</taxon>
        <taxon>Sporidiobolaceae</taxon>
        <taxon>Rhodotorula</taxon>
    </lineage>
</organism>
<feature type="domain" description="ATP-dependent DNA ligase family profile" evidence="7">
    <location>
        <begin position="198"/>
        <end position="401"/>
    </location>
</feature>
<dbReference type="CDD" id="cd07896">
    <property type="entry name" value="Adenylation_kDNA_ligase_like"/>
    <property type="match status" value="1"/>
</dbReference>
<dbReference type="GO" id="GO:0006310">
    <property type="term" value="P:DNA recombination"/>
    <property type="evidence" value="ECO:0007669"/>
    <property type="project" value="InterPro"/>
</dbReference>
<evidence type="ECO:0000256" key="3">
    <source>
        <dbReference type="ARBA" id="ARBA00022705"/>
    </source>
</evidence>
<evidence type="ECO:0000256" key="1">
    <source>
        <dbReference type="ARBA" id="ARBA00001968"/>
    </source>
</evidence>
<dbReference type="InterPro" id="IPR012310">
    <property type="entry name" value="DNA_ligase_ATP-dep_cent"/>
</dbReference>
<keyword evidence="10" id="KW-1185">Reference proteome</keyword>
<feature type="compositionally biased region" description="Low complexity" evidence="6">
    <location>
        <begin position="316"/>
        <end position="338"/>
    </location>
</feature>
<feature type="region of interest" description="Disordered" evidence="6">
    <location>
        <begin position="69"/>
        <end position="160"/>
    </location>
</feature>
<proteinExistence type="predicted"/>
<keyword evidence="3" id="KW-0235">DNA replication</keyword>
<dbReference type="PANTHER" id="PTHR47810:SF1">
    <property type="entry name" value="DNA LIGASE B"/>
    <property type="match status" value="1"/>
</dbReference>
<evidence type="ECO:0000313" key="10">
    <source>
        <dbReference type="Proteomes" id="UP000777482"/>
    </source>
</evidence>
<sequence>MDLPQPHTHIPLGGEMYVTSETDESKSDGIHHFDVDAYSCNCMAWTLTKGRPKEDRSCKHLRQVLGDEHEDARVGPGVGVAKGKSKAKPKGTSKPITATTAPSSSSSSFASTSRSMSTTSAAAGAEATKRKYAEPGAQKRAITVGRGRKPSDYDDNEFDDPFGDKENFVTTAAAAAGGQAPPPAKKKKDRKGGIELLLAKKLDLADKAKKDPTGWWISEKLDGVRAYWDGESQLWSRVGNPFSAPADFIDKLPQGHELDGELFLGRDRFDETSGIVRSMNSPRWTDIRYMVFDIPSKGSEPFEARQRFLEELFPRAGPDTPTSPSAAAANPVAGSSSSKTVQNEQEGDGFIRVVEQEKCDGWDHLEEKLEQVRSLGGEGLMLRQPKSKYEHKRSNTLLKVKTFYDAEARVVSHEPGKGRLEGLVGSLVCVMEDEKTEFKVGSGFDDARRANPPPIGAIITYRFQDLTKAGVPRFPTFVGERFDVTGPKDAVLLEKNTGEEET</sequence>
<feature type="compositionally biased region" description="Low complexity" evidence="6">
    <location>
        <begin position="92"/>
        <end position="126"/>
    </location>
</feature>
<dbReference type="Gene3D" id="2.40.50.140">
    <property type="entry name" value="Nucleic acid-binding proteins"/>
    <property type="match status" value="1"/>
</dbReference>
<dbReference type="OrthoDB" id="411785at2759"/>
<dbReference type="EMBL" id="PUHQ01000039">
    <property type="protein sequence ID" value="KAG0660930.1"/>
    <property type="molecule type" value="Genomic_DNA"/>
</dbReference>
<gene>
    <name evidence="9" type="ORF">C6P46_004203</name>
</gene>
<dbReference type="InterPro" id="IPR029319">
    <property type="entry name" value="DNA_ligase_OB"/>
</dbReference>
<dbReference type="Proteomes" id="UP000777482">
    <property type="component" value="Unassembled WGS sequence"/>
</dbReference>
<dbReference type="AlphaFoldDB" id="A0A9P6W060"/>
<protein>
    <recommendedName>
        <fullName evidence="11">SWIM-type domain-containing protein</fullName>
    </recommendedName>
</protein>
<dbReference type="GO" id="GO:0003910">
    <property type="term" value="F:DNA ligase (ATP) activity"/>
    <property type="evidence" value="ECO:0007669"/>
    <property type="project" value="InterPro"/>
</dbReference>
<dbReference type="Pfam" id="PF01068">
    <property type="entry name" value="DNA_ligase_A_M"/>
    <property type="match status" value="1"/>
</dbReference>
<dbReference type="Gene3D" id="3.30.470.30">
    <property type="entry name" value="DNA ligase/mRNA capping enzyme"/>
    <property type="match status" value="1"/>
</dbReference>
<dbReference type="Gene3D" id="3.30.1490.70">
    <property type="match status" value="1"/>
</dbReference>
<evidence type="ECO:0000256" key="5">
    <source>
        <dbReference type="ARBA" id="ARBA00023204"/>
    </source>
</evidence>
<dbReference type="Pfam" id="PF14743">
    <property type="entry name" value="DNA_ligase_OB_2"/>
    <property type="match status" value="1"/>
</dbReference>
<dbReference type="InterPro" id="IPR016059">
    <property type="entry name" value="DNA_ligase_ATP-dep_CS"/>
</dbReference>
<comment type="cofactor">
    <cofactor evidence="1">
        <name>a divalent metal cation</name>
        <dbReference type="ChEBI" id="CHEBI:60240"/>
    </cofactor>
</comment>
<dbReference type="CDD" id="cd08041">
    <property type="entry name" value="OBF_kDNA_ligase_like"/>
    <property type="match status" value="1"/>
</dbReference>
<reference evidence="9 10" key="1">
    <citation type="submission" date="2020-11" db="EMBL/GenBank/DDBJ databases">
        <title>Kefir isolates.</title>
        <authorList>
            <person name="Marcisauskas S."/>
            <person name="Kim Y."/>
            <person name="Blasche S."/>
        </authorList>
    </citation>
    <scope>NUCLEOTIDE SEQUENCE [LARGE SCALE GENOMIC DNA]</scope>
    <source>
        <strain evidence="9 10">KR</strain>
    </source>
</reference>
<dbReference type="PROSITE" id="PS00333">
    <property type="entry name" value="DNA_LIGASE_A2"/>
    <property type="match status" value="1"/>
</dbReference>
<keyword evidence="5" id="KW-0234">DNA repair</keyword>
<dbReference type="SUPFAM" id="SSF56091">
    <property type="entry name" value="DNA ligase/mRNA capping enzyme, catalytic domain"/>
    <property type="match status" value="1"/>
</dbReference>
<feature type="region of interest" description="Disordered" evidence="6">
    <location>
        <begin position="314"/>
        <end position="345"/>
    </location>
</feature>
<dbReference type="GO" id="GO:0005524">
    <property type="term" value="F:ATP binding"/>
    <property type="evidence" value="ECO:0007669"/>
    <property type="project" value="InterPro"/>
</dbReference>
<feature type="domain" description="DNA ligase OB-like" evidence="8">
    <location>
        <begin position="415"/>
        <end position="481"/>
    </location>
</feature>
<evidence type="ECO:0008006" key="11">
    <source>
        <dbReference type="Google" id="ProtNLM"/>
    </source>
</evidence>